<evidence type="ECO:0000313" key="3">
    <source>
        <dbReference type="Proteomes" id="UP000078046"/>
    </source>
</evidence>
<dbReference type="PANTHER" id="PTHR13265:SF0">
    <property type="entry name" value="HPR1"/>
    <property type="match status" value="1"/>
</dbReference>
<protein>
    <submittedName>
        <fullName evidence="2">THO complex subunit 1</fullName>
    </submittedName>
</protein>
<reference evidence="2 3" key="1">
    <citation type="submission" date="2016-04" db="EMBL/GenBank/DDBJ databases">
        <title>The genome of Intoshia linei affirms orthonectids as highly simplified spiralians.</title>
        <authorList>
            <person name="Mikhailov K.V."/>
            <person name="Slusarev G.S."/>
            <person name="Nikitin M.A."/>
            <person name="Logacheva M.D."/>
            <person name="Penin A."/>
            <person name="Aleoshin V."/>
            <person name="Panchin Y.V."/>
        </authorList>
    </citation>
    <scope>NUCLEOTIDE SEQUENCE [LARGE SCALE GENOMIC DNA]</scope>
    <source>
        <strain evidence="2">Intl2013</strain>
        <tissue evidence="2">Whole animal</tissue>
    </source>
</reference>
<name>A0A177B3F7_9BILA</name>
<feature type="region of interest" description="Disordered" evidence="1">
    <location>
        <begin position="518"/>
        <end position="539"/>
    </location>
</feature>
<accession>A0A177B3F7</accession>
<organism evidence="2 3">
    <name type="scientific">Intoshia linei</name>
    <dbReference type="NCBI Taxonomy" id="1819745"/>
    <lineage>
        <taxon>Eukaryota</taxon>
        <taxon>Metazoa</taxon>
        <taxon>Spiralia</taxon>
        <taxon>Lophotrochozoa</taxon>
        <taxon>Mesozoa</taxon>
        <taxon>Orthonectida</taxon>
        <taxon>Rhopaluridae</taxon>
        <taxon>Intoshia</taxon>
    </lineage>
</organism>
<dbReference type="Proteomes" id="UP000078046">
    <property type="component" value="Unassembled WGS sequence"/>
</dbReference>
<keyword evidence="3" id="KW-1185">Reference proteome</keyword>
<comment type="caution">
    <text evidence="2">The sequence shown here is derived from an EMBL/GenBank/DDBJ whole genome shotgun (WGS) entry which is preliminary data.</text>
</comment>
<dbReference type="GO" id="GO:0006406">
    <property type="term" value="P:mRNA export from nucleus"/>
    <property type="evidence" value="ECO:0007669"/>
    <property type="project" value="TreeGrafter"/>
</dbReference>
<sequence>MSLLNTELNVYFGEENNVDNIAIAIEKYSKSASIESELRKYILNYMNKNEYKNFPIKKLMKLFVCCIKRKFTLPKNCITILADIFYITPIQYCSNLFNIMTIQLKNDEMKELLENSKIIMLRMCNSMFDLLIHSSATLNLLKRISKTIDSEFSFNVQKYLSSLFPLSEKSGLNLLSEINDLDLDIDAESDCKIASLKEKNVVDETPSCLTYELYRSLWVLQEYCRNPLNCYIPEKWKHFQGSLVQVLRCLRSRKLIDNLTAQDSICKEITKKKFLRYLTNSKLTCIQIENKHFRKCLLIQLHILVNFILSHENIKRTNLSINEENIKWLCTIEKLIVELMLMIPHIDKTFVASIKFQCTHDRMWENWKNEGCAKFAKEDITDVLEGLKCEKETKAFTFSDYIDELEDETKSNFDISNLSHHWIVKQNFNQKISEKPVNVPAITNYFDKAAKELEDDSITKNSRMTRNEFYNWIALRVISTSKVSMLLSNNPNDQKLSLQEYVEVIIKKSFNLNNIENNSDNVVKNTKNTEPPSKIQKIK</sequence>
<dbReference type="Pfam" id="PF11957">
    <property type="entry name" value="efThoc1"/>
    <property type="match status" value="1"/>
</dbReference>
<dbReference type="GO" id="GO:0000445">
    <property type="term" value="C:THO complex part of transcription export complex"/>
    <property type="evidence" value="ECO:0007669"/>
    <property type="project" value="TreeGrafter"/>
</dbReference>
<dbReference type="EMBL" id="LWCA01000507">
    <property type="protein sequence ID" value="OAF68143.1"/>
    <property type="molecule type" value="Genomic_DNA"/>
</dbReference>
<dbReference type="OrthoDB" id="10257415at2759"/>
<proteinExistence type="predicted"/>
<evidence type="ECO:0000313" key="2">
    <source>
        <dbReference type="EMBL" id="OAF68143.1"/>
    </source>
</evidence>
<dbReference type="InterPro" id="IPR021861">
    <property type="entry name" value="THO_THOC1"/>
</dbReference>
<dbReference type="AlphaFoldDB" id="A0A177B3F7"/>
<feature type="compositionally biased region" description="Polar residues" evidence="1">
    <location>
        <begin position="518"/>
        <end position="531"/>
    </location>
</feature>
<dbReference type="PANTHER" id="PTHR13265">
    <property type="entry name" value="THO COMPLEX SUBUNIT 1"/>
    <property type="match status" value="1"/>
</dbReference>
<gene>
    <name evidence="2" type="ORF">A3Q56_04137</name>
</gene>
<evidence type="ECO:0000256" key="1">
    <source>
        <dbReference type="SAM" id="MobiDB-lite"/>
    </source>
</evidence>